<comment type="caution">
    <text evidence="2">The sequence shown here is derived from an EMBL/GenBank/DDBJ whole genome shotgun (WGS) entry which is preliminary data.</text>
</comment>
<organism evidence="2 3">
    <name type="scientific">Novosphingobium chloroacetimidivorans</name>
    <dbReference type="NCBI Taxonomy" id="1428314"/>
    <lineage>
        <taxon>Bacteria</taxon>
        <taxon>Pseudomonadati</taxon>
        <taxon>Pseudomonadota</taxon>
        <taxon>Alphaproteobacteria</taxon>
        <taxon>Sphingomonadales</taxon>
        <taxon>Sphingomonadaceae</taxon>
        <taxon>Novosphingobium</taxon>
    </lineage>
</organism>
<sequence>MDPWVLINALGISAKSKLGEAIRYALTCGEGLSLFIDNSRVGSTTTPSSAPPVGSRSIVRTPCLPDLSKRATTGP</sequence>
<protein>
    <submittedName>
        <fullName evidence="2">Uncharacterized protein</fullName>
    </submittedName>
</protein>
<accession>A0A7W7KF77</accession>
<keyword evidence="3" id="KW-1185">Reference proteome</keyword>
<name>A0A7W7KF77_9SPHN</name>
<dbReference type="Proteomes" id="UP000555448">
    <property type="component" value="Unassembled WGS sequence"/>
</dbReference>
<dbReference type="AlphaFoldDB" id="A0A7W7KF77"/>
<evidence type="ECO:0000313" key="3">
    <source>
        <dbReference type="Proteomes" id="UP000555448"/>
    </source>
</evidence>
<proteinExistence type="predicted"/>
<dbReference type="EMBL" id="JACHLR010000058">
    <property type="protein sequence ID" value="MBB4861103.1"/>
    <property type="molecule type" value="Genomic_DNA"/>
</dbReference>
<feature type="region of interest" description="Disordered" evidence="1">
    <location>
        <begin position="42"/>
        <end position="75"/>
    </location>
</feature>
<reference evidence="2 3" key="1">
    <citation type="submission" date="2020-08" db="EMBL/GenBank/DDBJ databases">
        <title>Functional genomics of gut bacteria from endangered species of beetles.</title>
        <authorList>
            <person name="Carlos-Shanley C."/>
        </authorList>
    </citation>
    <scope>NUCLEOTIDE SEQUENCE [LARGE SCALE GENOMIC DNA]</scope>
    <source>
        <strain evidence="2 3">S00245</strain>
    </source>
</reference>
<evidence type="ECO:0000313" key="2">
    <source>
        <dbReference type="EMBL" id="MBB4861103.1"/>
    </source>
</evidence>
<evidence type="ECO:0000256" key="1">
    <source>
        <dbReference type="SAM" id="MobiDB-lite"/>
    </source>
</evidence>
<gene>
    <name evidence="2" type="ORF">HNO88_004457</name>
</gene>